<evidence type="ECO:0000256" key="6">
    <source>
        <dbReference type="ARBA" id="ARBA00022801"/>
    </source>
</evidence>
<keyword evidence="5" id="KW-0479">Metal-binding</keyword>
<keyword evidence="9" id="KW-1133">Transmembrane helix</keyword>
<dbReference type="Gramene" id="KMS96113">
    <property type="protein sequence ID" value="KMS96113"/>
    <property type="gene ID" value="BVRB_001860"/>
</dbReference>
<evidence type="ECO:0000256" key="1">
    <source>
        <dbReference type="ARBA" id="ARBA00001968"/>
    </source>
</evidence>
<dbReference type="GO" id="GO:0016787">
    <property type="term" value="F:hydrolase activity"/>
    <property type="evidence" value="ECO:0007669"/>
    <property type="project" value="UniProtKB-KW"/>
</dbReference>
<evidence type="ECO:0000256" key="5">
    <source>
        <dbReference type="ARBA" id="ARBA00022723"/>
    </source>
</evidence>
<feature type="compositionally biased region" description="Acidic residues" evidence="8">
    <location>
        <begin position="360"/>
        <end position="374"/>
    </location>
</feature>
<feature type="domain" description="DDE Tnp4" evidence="10">
    <location>
        <begin position="179"/>
        <end position="319"/>
    </location>
</feature>
<dbReference type="InterPro" id="IPR058353">
    <property type="entry name" value="DUF8040"/>
</dbReference>
<keyword evidence="9" id="KW-0472">Membrane</keyword>
<keyword evidence="4" id="KW-0540">Nuclease</keyword>
<keyword evidence="13" id="KW-1185">Reference proteome</keyword>
<evidence type="ECO:0000259" key="10">
    <source>
        <dbReference type="Pfam" id="PF13359"/>
    </source>
</evidence>
<dbReference type="GO" id="GO:0005634">
    <property type="term" value="C:nucleus"/>
    <property type="evidence" value="ECO:0007669"/>
    <property type="project" value="UniProtKB-SubCell"/>
</dbReference>
<feature type="transmembrane region" description="Helical" evidence="9">
    <location>
        <begin position="24"/>
        <end position="43"/>
    </location>
</feature>
<dbReference type="AlphaFoldDB" id="A0A0J8B835"/>
<evidence type="ECO:0000256" key="9">
    <source>
        <dbReference type="SAM" id="Phobius"/>
    </source>
</evidence>
<dbReference type="InterPro" id="IPR045249">
    <property type="entry name" value="HARBI1-like"/>
</dbReference>
<dbReference type="PANTHER" id="PTHR22930">
    <property type="match status" value="1"/>
</dbReference>
<evidence type="ECO:0000313" key="13">
    <source>
        <dbReference type="Proteomes" id="UP000035740"/>
    </source>
</evidence>
<dbReference type="EMBL" id="KQ090407">
    <property type="protein sequence ID" value="KMS96113.1"/>
    <property type="molecule type" value="Genomic_DNA"/>
</dbReference>
<dbReference type="Pfam" id="PF26138">
    <property type="entry name" value="DUF8040"/>
    <property type="match status" value="1"/>
</dbReference>
<dbReference type="Pfam" id="PF13359">
    <property type="entry name" value="DDE_Tnp_4"/>
    <property type="match status" value="1"/>
</dbReference>
<dbReference type="OrthoDB" id="1699974at2759"/>
<comment type="cofactor">
    <cofactor evidence="1">
        <name>a divalent metal cation</name>
        <dbReference type="ChEBI" id="CHEBI:60240"/>
    </cofactor>
</comment>
<sequence>MSHDQQVSTIKKRTRDDNDDEMELIAVVSGFIMVAVGACHNRFKHKDMPWIEHERAMKRAYWLDSLMNDRICKEQLRMDRSCFDKLCHVLVAKGGLVTTRNVTVLEIVAFFLHTLAHDLKNRTIGDVFTRSGETVSRQFHTVLKVVMKIGKLYIKQVDSSVTYDGDNKWKWFEGALGALDGTLIKITVRVEDRPRYRDRKGDITTNVLATCDPSLRFNYVLPGWEGSTSDPRILGDALQRPNGLKVPKNKYLLVDLGYSNAQGFLAPYKGSCYHLNLWRGTTPTNYKELFNLRHSSARNTIERAFGLLKKRWAILRKSSFYEKQTQDNKNAASYRNKCIENWDDICTLFGADRDVGDGSEQYDEAADAMEEEMISEGKSSSKDPTVSSSRKRKKDSVADAVNSFADSFREYVQSKMNDTPKPTCQEIYTVVSEVYGISRNQIMRAVKRFMNGNPDEFLMLKELPEDEKLDWVLLCLAE</sequence>
<keyword evidence="7" id="KW-0539">Nucleus</keyword>
<accession>A0A0J8B835</accession>
<feature type="region of interest" description="Disordered" evidence="8">
    <location>
        <begin position="359"/>
        <end position="394"/>
    </location>
</feature>
<dbReference type="GO" id="GO:0046872">
    <property type="term" value="F:metal ion binding"/>
    <property type="evidence" value="ECO:0007669"/>
    <property type="project" value="UniProtKB-KW"/>
</dbReference>
<comment type="similarity">
    <text evidence="3">Belongs to the HARBI1 family.</text>
</comment>
<reference evidence="12 13" key="1">
    <citation type="journal article" date="2014" name="Nature">
        <title>The genome of the recently domesticated crop plant sugar beet (Beta vulgaris).</title>
        <authorList>
            <person name="Dohm J.C."/>
            <person name="Minoche A.E."/>
            <person name="Holtgrawe D."/>
            <person name="Capella-Gutierrez S."/>
            <person name="Zakrzewski F."/>
            <person name="Tafer H."/>
            <person name="Rupp O."/>
            <person name="Sorensen T.R."/>
            <person name="Stracke R."/>
            <person name="Reinhardt R."/>
            <person name="Goesmann A."/>
            <person name="Kraft T."/>
            <person name="Schulz B."/>
            <person name="Stadler P.F."/>
            <person name="Schmidt T."/>
            <person name="Gabaldon T."/>
            <person name="Lehrach H."/>
            <person name="Weisshaar B."/>
            <person name="Himmelbauer H."/>
        </authorList>
    </citation>
    <scope>NUCLEOTIDE SEQUENCE [LARGE SCALE GENOMIC DNA]</scope>
    <source>
        <tissue evidence="12">Taproot</tissue>
    </source>
</reference>
<keyword evidence="9" id="KW-0812">Transmembrane</keyword>
<evidence type="ECO:0000256" key="3">
    <source>
        <dbReference type="ARBA" id="ARBA00006958"/>
    </source>
</evidence>
<feature type="domain" description="DUF8040" evidence="11">
    <location>
        <begin position="59"/>
        <end position="148"/>
    </location>
</feature>
<protein>
    <submittedName>
        <fullName evidence="12">Uncharacterized protein</fullName>
    </submittedName>
</protein>
<proteinExistence type="inferred from homology"/>
<evidence type="ECO:0000256" key="8">
    <source>
        <dbReference type="SAM" id="MobiDB-lite"/>
    </source>
</evidence>
<evidence type="ECO:0000259" key="11">
    <source>
        <dbReference type="Pfam" id="PF26138"/>
    </source>
</evidence>
<comment type="subcellular location">
    <subcellularLocation>
        <location evidence="2">Nucleus</location>
    </subcellularLocation>
</comment>
<keyword evidence="6" id="KW-0378">Hydrolase</keyword>
<dbReference type="Proteomes" id="UP000035740">
    <property type="component" value="Unassembled WGS sequence"/>
</dbReference>
<name>A0A0J8B835_BETVV</name>
<evidence type="ECO:0000313" key="12">
    <source>
        <dbReference type="EMBL" id="KMS96113.1"/>
    </source>
</evidence>
<dbReference type="PANTHER" id="PTHR22930:SF281">
    <property type="entry name" value="NUCLEASE"/>
    <property type="match status" value="1"/>
</dbReference>
<evidence type="ECO:0000256" key="7">
    <source>
        <dbReference type="ARBA" id="ARBA00023242"/>
    </source>
</evidence>
<dbReference type="eggNOG" id="KOG4585">
    <property type="taxonomic scope" value="Eukaryota"/>
</dbReference>
<dbReference type="InterPro" id="IPR027806">
    <property type="entry name" value="HARBI1_dom"/>
</dbReference>
<organism evidence="12 13">
    <name type="scientific">Beta vulgaris subsp. vulgaris</name>
    <name type="common">Beet</name>
    <dbReference type="NCBI Taxonomy" id="3555"/>
    <lineage>
        <taxon>Eukaryota</taxon>
        <taxon>Viridiplantae</taxon>
        <taxon>Streptophyta</taxon>
        <taxon>Embryophyta</taxon>
        <taxon>Tracheophyta</taxon>
        <taxon>Spermatophyta</taxon>
        <taxon>Magnoliopsida</taxon>
        <taxon>eudicotyledons</taxon>
        <taxon>Gunneridae</taxon>
        <taxon>Pentapetalae</taxon>
        <taxon>Caryophyllales</taxon>
        <taxon>Chenopodiaceae</taxon>
        <taxon>Betoideae</taxon>
        <taxon>Beta</taxon>
    </lineage>
</organism>
<gene>
    <name evidence="12" type="ORF">BVRB_001860</name>
</gene>
<evidence type="ECO:0000256" key="2">
    <source>
        <dbReference type="ARBA" id="ARBA00004123"/>
    </source>
</evidence>
<dbReference type="GO" id="GO:0004518">
    <property type="term" value="F:nuclease activity"/>
    <property type="evidence" value="ECO:0007669"/>
    <property type="project" value="UniProtKB-KW"/>
</dbReference>
<evidence type="ECO:0000256" key="4">
    <source>
        <dbReference type="ARBA" id="ARBA00022722"/>
    </source>
</evidence>